<dbReference type="EMBL" id="JAGSYN010000100">
    <property type="protein sequence ID" value="KAG7664275.1"/>
    <property type="molecule type" value="Genomic_DNA"/>
</dbReference>
<feature type="compositionally biased region" description="Low complexity" evidence="3">
    <location>
        <begin position="220"/>
        <end position="233"/>
    </location>
</feature>
<name>A0A8J5QPP2_9ASCO</name>
<dbReference type="Pfam" id="PF08565">
    <property type="entry name" value="CDC37_M"/>
    <property type="match status" value="1"/>
</dbReference>
<feature type="compositionally biased region" description="Polar residues" evidence="3">
    <location>
        <begin position="234"/>
        <end position="244"/>
    </location>
</feature>
<evidence type="ECO:0000256" key="2">
    <source>
        <dbReference type="ARBA" id="ARBA00031396"/>
    </source>
</evidence>
<dbReference type="AlphaFoldDB" id="A0A8J5QPP2"/>
<feature type="domain" description="Cdc37 C-terminal" evidence="4">
    <location>
        <begin position="409"/>
        <end position="477"/>
    </location>
</feature>
<feature type="region of interest" description="Disordered" evidence="3">
    <location>
        <begin position="206"/>
        <end position="248"/>
    </location>
</feature>
<dbReference type="Pfam" id="PF08564">
    <property type="entry name" value="CDC37_C"/>
    <property type="match status" value="1"/>
</dbReference>
<dbReference type="GO" id="GO:0051082">
    <property type="term" value="F:unfolded protein binding"/>
    <property type="evidence" value="ECO:0007669"/>
    <property type="project" value="TreeGrafter"/>
</dbReference>
<evidence type="ECO:0000313" key="8">
    <source>
        <dbReference type="Proteomes" id="UP000694255"/>
    </source>
</evidence>
<dbReference type="InterPro" id="IPR004918">
    <property type="entry name" value="Cdc37"/>
</dbReference>
<sequence>MPIDYSKWDKIELSDDSDIEVHPNVDKASFIRWKQQDIHEKRHQRNIEIKSILIQLTMYAKLNERVDYLLNNLTANELLDSKIVLNKLNEQFDKFEKFNYEKLKNEKGDSLRKGLKDLQFDSEEVENTPCYNEMIEDLFIQIKDDHPQAKSDGNKLIEYLREHRNKIDDVLSKQTIKLDELLYQKSMLISSEDIHTGFDRSFLNKKDDIEEQPPVPVAPPSTSTKKTVTTTETINAPSTTTPQKPKSDQEMLEELELLPATETFSKIPYTEITESADYLIKHPYICTEQQKDALIMTAFDAQLESNSSLCKQIIHQSLLLQYISQLAGAEHPTTDQTIRAVKLFCSKVAEMGSPARQGFLQDVENTFKHIESRCQVIIAEQAANAQEEGNGQEELIQLRALDENTQLSVNIPKEGTTEYEIFKTKLPKEFQEAVKSQSLDEVNKQFAKLKVEDAEQILEVFNECGVIGISGYLEDEQLKLLNFFLILSLVVLVVVPDQSQVQEQQQQESQIPSTDIVD</sequence>
<dbReference type="PANTHER" id="PTHR12800:SF4">
    <property type="entry name" value="HSP90 CO-CHAPERONE CDC37"/>
    <property type="match status" value="1"/>
</dbReference>
<dbReference type="Proteomes" id="UP000694255">
    <property type="component" value="Unassembled WGS sequence"/>
</dbReference>
<dbReference type="GO" id="GO:0051087">
    <property type="term" value="F:protein-folding chaperone binding"/>
    <property type="evidence" value="ECO:0007669"/>
    <property type="project" value="TreeGrafter"/>
</dbReference>
<feature type="domain" description="Cdc37 N-terminal" evidence="6">
    <location>
        <begin position="2"/>
        <end position="201"/>
    </location>
</feature>
<comment type="caution">
    <text evidence="7">The sequence shown here is derived from an EMBL/GenBank/DDBJ whole genome shotgun (WGS) entry which is preliminary data.</text>
</comment>
<evidence type="ECO:0000259" key="4">
    <source>
        <dbReference type="SMART" id="SM01069"/>
    </source>
</evidence>
<dbReference type="GO" id="GO:0006457">
    <property type="term" value="P:protein folding"/>
    <property type="evidence" value="ECO:0007669"/>
    <property type="project" value="TreeGrafter"/>
</dbReference>
<dbReference type="GO" id="GO:0005737">
    <property type="term" value="C:cytoplasm"/>
    <property type="evidence" value="ECO:0007669"/>
    <property type="project" value="TreeGrafter"/>
</dbReference>
<dbReference type="InterPro" id="IPR013873">
    <property type="entry name" value="Cdc37_C"/>
</dbReference>
<dbReference type="GeneID" id="73468991"/>
<dbReference type="SMART" id="SM01069">
    <property type="entry name" value="CDC37_C"/>
    <property type="match status" value="1"/>
</dbReference>
<protein>
    <recommendedName>
        <fullName evidence="2">Hsp90 chaperone protein kinase-targeting subunit</fullName>
    </recommendedName>
</protein>
<dbReference type="SMART" id="SM01071">
    <property type="entry name" value="CDC37_N"/>
    <property type="match status" value="1"/>
</dbReference>
<accession>A0A8J5QPP2</accession>
<evidence type="ECO:0000256" key="1">
    <source>
        <dbReference type="ARBA" id="ARBA00023186"/>
    </source>
</evidence>
<dbReference type="GO" id="GO:0031072">
    <property type="term" value="F:heat shock protein binding"/>
    <property type="evidence" value="ECO:0007669"/>
    <property type="project" value="TreeGrafter"/>
</dbReference>
<gene>
    <name evidence="7" type="ORF">J8A68_002190</name>
</gene>
<reference evidence="7 8" key="1">
    <citation type="journal article" date="2021" name="DNA Res.">
        <title>Genome analysis of Candida subhashii reveals its hybrid nature and dual mitochondrial genome conformations.</title>
        <authorList>
            <person name="Mixao V."/>
            <person name="Hegedusova E."/>
            <person name="Saus E."/>
            <person name="Pryszcz L.P."/>
            <person name="Cillingova A."/>
            <person name="Nosek J."/>
            <person name="Gabaldon T."/>
        </authorList>
    </citation>
    <scope>NUCLEOTIDE SEQUENCE [LARGE SCALE GENOMIC DNA]</scope>
    <source>
        <strain evidence="7 8">CBS 10753</strain>
    </source>
</reference>
<dbReference type="Pfam" id="PF03234">
    <property type="entry name" value="CDC37_N"/>
    <property type="match status" value="1"/>
</dbReference>
<evidence type="ECO:0000313" key="7">
    <source>
        <dbReference type="EMBL" id="KAG7664275.1"/>
    </source>
</evidence>
<dbReference type="SMART" id="SM01070">
    <property type="entry name" value="CDC37_M"/>
    <property type="match status" value="1"/>
</dbReference>
<proteinExistence type="predicted"/>
<dbReference type="RefSeq" id="XP_049264507.1">
    <property type="nucleotide sequence ID" value="XM_049405914.1"/>
</dbReference>
<feature type="domain" description="Cdc37 Hsp90 binding" evidence="5">
    <location>
        <begin position="204"/>
        <end position="389"/>
    </location>
</feature>
<organism evidence="7 8">
    <name type="scientific">[Candida] subhashii</name>
    <dbReference type="NCBI Taxonomy" id="561895"/>
    <lineage>
        <taxon>Eukaryota</taxon>
        <taxon>Fungi</taxon>
        <taxon>Dikarya</taxon>
        <taxon>Ascomycota</taxon>
        <taxon>Saccharomycotina</taxon>
        <taxon>Pichiomycetes</taxon>
        <taxon>Debaryomycetaceae</taxon>
        <taxon>Spathaspora</taxon>
    </lineage>
</organism>
<dbReference type="GO" id="GO:0050821">
    <property type="term" value="P:protein stabilization"/>
    <property type="evidence" value="ECO:0007669"/>
    <property type="project" value="TreeGrafter"/>
</dbReference>
<keyword evidence="8" id="KW-1185">Reference proteome</keyword>
<keyword evidence="1" id="KW-0143">Chaperone</keyword>
<dbReference type="GO" id="GO:0019901">
    <property type="term" value="F:protein kinase binding"/>
    <property type="evidence" value="ECO:0007669"/>
    <property type="project" value="InterPro"/>
</dbReference>
<evidence type="ECO:0000256" key="3">
    <source>
        <dbReference type="SAM" id="MobiDB-lite"/>
    </source>
</evidence>
<dbReference type="InterPro" id="IPR013874">
    <property type="entry name" value="Cdc37_Hsp90-bd"/>
</dbReference>
<dbReference type="OrthoDB" id="440202at2759"/>
<dbReference type="PANTHER" id="PTHR12800">
    <property type="entry name" value="CDC37-RELATED"/>
    <property type="match status" value="1"/>
</dbReference>
<dbReference type="InterPro" id="IPR013855">
    <property type="entry name" value="Cdc37_N_dom"/>
</dbReference>
<evidence type="ECO:0000259" key="6">
    <source>
        <dbReference type="SMART" id="SM01071"/>
    </source>
</evidence>
<evidence type="ECO:0000259" key="5">
    <source>
        <dbReference type="SMART" id="SM01070"/>
    </source>
</evidence>